<evidence type="ECO:0000313" key="1">
    <source>
        <dbReference type="EMBL" id="KIU16218.1"/>
    </source>
</evidence>
<dbReference type="GO" id="GO:0006355">
    <property type="term" value="P:regulation of DNA-templated transcription"/>
    <property type="evidence" value="ECO:0007669"/>
    <property type="project" value="InterPro"/>
</dbReference>
<keyword evidence="2" id="KW-1185">Reference proteome</keyword>
<dbReference type="InterPro" id="IPR010985">
    <property type="entry name" value="Ribbon_hlx_hlx"/>
</dbReference>
<comment type="caution">
    <text evidence="1">The sequence shown here is derived from an EMBL/GenBank/DDBJ whole genome shotgun (WGS) entry which is preliminary data.</text>
</comment>
<dbReference type="STRING" id="280871.TL10_14945"/>
<dbReference type="GO" id="GO:0016301">
    <property type="term" value="F:kinase activity"/>
    <property type="evidence" value="ECO:0007669"/>
    <property type="project" value="UniProtKB-KW"/>
</dbReference>
<dbReference type="RefSeq" id="WP_043393665.1">
    <property type="nucleotide sequence ID" value="NZ_JXST01000019.1"/>
</dbReference>
<gene>
    <name evidence="1" type="ORF">TL10_14945</name>
</gene>
<dbReference type="Proteomes" id="UP000032221">
    <property type="component" value="Unassembled WGS sequence"/>
</dbReference>
<dbReference type="SUPFAM" id="SSF47598">
    <property type="entry name" value="Ribbon-helix-helix"/>
    <property type="match status" value="1"/>
</dbReference>
<name>A0A0D1J3M4_9MYCO</name>
<reference evidence="1 2" key="1">
    <citation type="submission" date="2015-01" db="EMBL/GenBank/DDBJ databases">
        <title>Genome sequence of Mycobacterium llatzerense and Mycobacterium immunogenum recovered from brain abscess.</title>
        <authorList>
            <person name="Greninger A.L."/>
            <person name="Langelier C."/>
            <person name="Cunningham G."/>
            <person name="Chiu C.Y."/>
            <person name="Miller S."/>
        </authorList>
    </citation>
    <scope>NUCLEOTIDE SEQUENCE [LARGE SCALE GENOMIC DNA]</scope>
    <source>
        <strain evidence="1 2">CLUC14</strain>
    </source>
</reference>
<keyword evidence="1" id="KW-0808">Transferase</keyword>
<dbReference type="EMBL" id="JXST01000019">
    <property type="protein sequence ID" value="KIU16218.1"/>
    <property type="molecule type" value="Genomic_DNA"/>
</dbReference>
<accession>A0A0D1J3M4</accession>
<dbReference type="AlphaFoldDB" id="A0A0D1J3M4"/>
<dbReference type="OrthoDB" id="5193907at2"/>
<proteinExistence type="predicted"/>
<organism evidence="1 2">
    <name type="scientific">Mycolicibacterium llatzerense</name>
    <dbReference type="NCBI Taxonomy" id="280871"/>
    <lineage>
        <taxon>Bacteria</taxon>
        <taxon>Bacillati</taxon>
        <taxon>Actinomycetota</taxon>
        <taxon>Actinomycetes</taxon>
        <taxon>Mycobacteriales</taxon>
        <taxon>Mycobacteriaceae</taxon>
        <taxon>Mycolicibacterium</taxon>
    </lineage>
</organism>
<keyword evidence="1" id="KW-0418">Kinase</keyword>
<evidence type="ECO:0000313" key="2">
    <source>
        <dbReference type="Proteomes" id="UP000032221"/>
    </source>
</evidence>
<dbReference type="PATRIC" id="fig|280871.6.peg.3104"/>
<protein>
    <submittedName>
        <fullName evidence="1">Hisitidine kinase</fullName>
    </submittedName>
</protein>
<sequence length="168" mass="17349">MDLQPYVDGVRIELEIAAAAGGAEAAELAERLSAPLDSALRLALLEALSEAAEHITRELAPASVDVRLRGRDPEFVVTGTSADADPEPPVAADADLADGAVSAPTGDDGGTWRVTLRLPEALRGGVDAAARRDGLSVNAWLVRAVGAALGGPAPRDRKRGNTISGWVR</sequence>